<dbReference type="RefSeq" id="WP_147275733.1">
    <property type="nucleotide sequence ID" value="NZ_QASA01000001.1"/>
</dbReference>
<keyword evidence="3" id="KW-1185">Reference proteome</keyword>
<dbReference type="OrthoDB" id="5480566at2"/>
<keyword evidence="1" id="KW-0732">Signal</keyword>
<dbReference type="AlphaFoldDB" id="A0A369QP49"/>
<dbReference type="EMBL" id="QASA01000001">
    <property type="protein sequence ID" value="RDC65455.1"/>
    <property type="molecule type" value="Genomic_DNA"/>
</dbReference>
<dbReference type="Proteomes" id="UP000253919">
    <property type="component" value="Unassembled WGS sequence"/>
</dbReference>
<name>A0A369QP49_9BACT</name>
<organism evidence="2 3">
    <name type="scientific">Adhaeribacter pallidiroseus</name>
    <dbReference type="NCBI Taxonomy" id="2072847"/>
    <lineage>
        <taxon>Bacteria</taxon>
        <taxon>Pseudomonadati</taxon>
        <taxon>Bacteroidota</taxon>
        <taxon>Cytophagia</taxon>
        <taxon>Cytophagales</taxon>
        <taxon>Hymenobacteraceae</taxon>
        <taxon>Adhaeribacter</taxon>
    </lineage>
</organism>
<gene>
    <name evidence="2" type="ORF">AHMF7616_04085</name>
</gene>
<evidence type="ECO:0008006" key="4">
    <source>
        <dbReference type="Google" id="ProtNLM"/>
    </source>
</evidence>
<reference evidence="2 3" key="1">
    <citation type="submission" date="2018-04" db="EMBL/GenBank/DDBJ databases">
        <title>Adhaeribacter sp. HMF7616 genome sequencing and assembly.</title>
        <authorList>
            <person name="Kang H."/>
            <person name="Kang J."/>
            <person name="Cha I."/>
            <person name="Kim H."/>
            <person name="Joh K."/>
        </authorList>
    </citation>
    <scope>NUCLEOTIDE SEQUENCE [LARGE SCALE GENOMIC DNA]</scope>
    <source>
        <strain evidence="2 3">HMF7616</strain>
    </source>
</reference>
<feature type="signal peptide" evidence="1">
    <location>
        <begin position="1"/>
        <end position="18"/>
    </location>
</feature>
<evidence type="ECO:0000313" key="2">
    <source>
        <dbReference type="EMBL" id="RDC65455.1"/>
    </source>
</evidence>
<protein>
    <recommendedName>
        <fullName evidence="4">PDZ domain-containing protein</fullName>
    </recommendedName>
</protein>
<sequence length="294" mass="33639">MRLLLILLFISCHFFVLAQSSSNNLLKQQRLEEVTIIRTAFQQLHPGLYRYHTKAQLEQDFEKLARQAMTATDKQYFILLSQLASNLKCGHTYLNPWNQQSAAKKAIFSETVFPLLFQVIERKLIVAANLAADKIIQPGDEITAINGITTKRIMDSLLTVSRADGNNTLNKKLNNLNVLPPDVDSSAYTLFDVFFPLFFPESFNAATFTVEVIKPNKKRKKATIKALTKKERHATYVARYGALPAGEKSWQFKFLDSSIAYFKIGNFVTWSWKKDYKNTWIACLRSCKTPPRKT</sequence>
<proteinExistence type="predicted"/>
<comment type="caution">
    <text evidence="2">The sequence shown here is derived from an EMBL/GenBank/DDBJ whole genome shotgun (WGS) entry which is preliminary data.</text>
</comment>
<evidence type="ECO:0000256" key="1">
    <source>
        <dbReference type="SAM" id="SignalP"/>
    </source>
</evidence>
<feature type="chain" id="PRO_5016795466" description="PDZ domain-containing protein" evidence="1">
    <location>
        <begin position="19"/>
        <end position="294"/>
    </location>
</feature>
<evidence type="ECO:0000313" key="3">
    <source>
        <dbReference type="Proteomes" id="UP000253919"/>
    </source>
</evidence>
<accession>A0A369QP49</accession>